<dbReference type="PANTHER" id="PTHR23266">
    <property type="entry name" value="IMMUNOGLOBULIN HEAVY CHAIN"/>
    <property type="match status" value="1"/>
</dbReference>
<dbReference type="InterPro" id="IPR050199">
    <property type="entry name" value="IgHV"/>
</dbReference>
<reference evidence="5" key="3">
    <citation type="submission" date="2025-09" db="UniProtKB">
        <authorList>
            <consortium name="Ensembl"/>
        </authorList>
    </citation>
    <scope>IDENTIFICATION</scope>
    <source>
        <strain evidence="5">Brown Norway</strain>
    </source>
</reference>
<evidence type="ECO:0000313" key="5">
    <source>
        <dbReference type="Ensembl" id="ENSRNOP00000105498.1"/>
    </source>
</evidence>
<dbReference type="SMART" id="SM00409">
    <property type="entry name" value="IG"/>
    <property type="match status" value="1"/>
</dbReference>
<organism evidence="5 6">
    <name type="scientific">Rattus norvegicus</name>
    <name type="common">Rat</name>
    <dbReference type="NCBI Taxonomy" id="10116"/>
    <lineage>
        <taxon>Eukaryota</taxon>
        <taxon>Metazoa</taxon>
        <taxon>Chordata</taxon>
        <taxon>Craniata</taxon>
        <taxon>Vertebrata</taxon>
        <taxon>Euteleostomi</taxon>
        <taxon>Mammalia</taxon>
        <taxon>Eutheria</taxon>
        <taxon>Euarchontoglires</taxon>
        <taxon>Glires</taxon>
        <taxon>Rodentia</taxon>
        <taxon>Myomorpha</taxon>
        <taxon>Muroidea</taxon>
        <taxon>Muridae</taxon>
        <taxon>Murinae</taxon>
        <taxon>Rattus</taxon>
    </lineage>
</organism>
<dbReference type="PROSITE" id="PS50835">
    <property type="entry name" value="IG_LIKE"/>
    <property type="match status" value="1"/>
</dbReference>
<evidence type="ECO:0000259" key="4">
    <source>
        <dbReference type="PROSITE" id="PS50835"/>
    </source>
</evidence>
<dbReference type="Pfam" id="PF07686">
    <property type="entry name" value="V-set"/>
    <property type="match status" value="1"/>
</dbReference>
<reference evidence="5" key="1">
    <citation type="submission" date="2024-01" db="EMBL/GenBank/DDBJ databases">
        <title>GRCr8: a new rat reference genome assembly contstructed from accurate long reads and long range scaffolding.</title>
        <authorList>
            <person name="Doris P.A."/>
            <person name="Kalbfleisch T."/>
            <person name="Li K."/>
            <person name="Howe K."/>
            <person name="Wood J."/>
        </authorList>
    </citation>
    <scope>NUCLEOTIDE SEQUENCE [LARGE SCALE GENOMIC DNA]</scope>
    <source>
        <strain evidence="5">Brown Norway</strain>
    </source>
</reference>
<dbReference type="SMART" id="SM00406">
    <property type="entry name" value="IGv"/>
    <property type="match status" value="1"/>
</dbReference>
<name>A0ABK0LXB7_RAT</name>
<evidence type="ECO:0000256" key="1">
    <source>
        <dbReference type="ARBA" id="ARBA00022859"/>
    </source>
</evidence>
<proteinExistence type="predicted"/>
<dbReference type="Proteomes" id="UP000002494">
    <property type="component" value="Chromosome 6"/>
</dbReference>
<keyword evidence="1" id="KW-0391">Immunity</keyword>
<evidence type="ECO:0000256" key="3">
    <source>
        <dbReference type="ARBA" id="ARBA00043265"/>
    </source>
</evidence>
<dbReference type="InterPro" id="IPR013783">
    <property type="entry name" value="Ig-like_fold"/>
</dbReference>
<dbReference type="InterPro" id="IPR036179">
    <property type="entry name" value="Ig-like_dom_sf"/>
</dbReference>
<evidence type="ECO:0000256" key="2">
    <source>
        <dbReference type="ARBA" id="ARBA00023130"/>
    </source>
</evidence>
<keyword evidence="6" id="KW-1185">Reference proteome</keyword>
<dbReference type="Gene3D" id="2.60.40.10">
    <property type="entry name" value="Immunoglobulins"/>
    <property type="match status" value="1"/>
</dbReference>
<protein>
    <recommendedName>
        <fullName evidence="4">Ig-like domain-containing protein</fullName>
    </recommendedName>
</protein>
<dbReference type="Ensembl" id="ENSRNOT00000164917.1">
    <property type="protein sequence ID" value="ENSRNOP00000105498.1"/>
    <property type="gene ID" value="ENSRNOG00000077459.1"/>
</dbReference>
<keyword evidence="2" id="KW-1064">Adaptive immunity</keyword>
<evidence type="ECO:0000313" key="6">
    <source>
        <dbReference type="Proteomes" id="UP000002494"/>
    </source>
</evidence>
<sequence>QVQLQQSGAELVKPGSSVKLSCKASGYTFTEYDIDWVKQRPGQGLEWIGGINTENGDTDYNEKFKGRATLTADTSSNTAYMELSRLTSEDSAVYNCAQCCNHILNVSKNMEEQQASMVLR</sequence>
<feature type="domain" description="Ig-like" evidence="4">
    <location>
        <begin position="1"/>
        <end position="96"/>
    </location>
</feature>
<reference evidence="5" key="2">
    <citation type="submission" date="2025-08" db="UniProtKB">
        <authorList>
            <consortium name="Ensembl"/>
        </authorList>
    </citation>
    <scope>IDENTIFICATION</scope>
    <source>
        <strain evidence="5">Brown Norway</strain>
    </source>
</reference>
<dbReference type="InterPro" id="IPR003599">
    <property type="entry name" value="Ig_sub"/>
</dbReference>
<dbReference type="SUPFAM" id="SSF48726">
    <property type="entry name" value="Immunoglobulin"/>
    <property type="match status" value="1"/>
</dbReference>
<dbReference type="InterPro" id="IPR013106">
    <property type="entry name" value="Ig_V-set"/>
</dbReference>
<keyword evidence="3" id="KW-1280">Immunoglobulin</keyword>
<accession>A0ABK0LXB7</accession>
<dbReference type="GeneTree" id="ENSGT00950000183013"/>
<dbReference type="InterPro" id="IPR007110">
    <property type="entry name" value="Ig-like_dom"/>
</dbReference>
<dbReference type="CDD" id="cd04981">
    <property type="entry name" value="IgV_H"/>
    <property type="match status" value="1"/>
</dbReference>